<comment type="caution">
    <text evidence="2">The sequence shown here is derived from an EMBL/GenBank/DDBJ whole genome shotgun (WGS) entry which is preliminary data.</text>
</comment>
<name>A0A8J5XVT0_DIALT</name>
<feature type="chain" id="PRO_5035224997" description="Protein xylosyltransferase" evidence="1">
    <location>
        <begin position="30"/>
        <end position="745"/>
    </location>
</feature>
<protein>
    <recommendedName>
        <fullName evidence="4">Protein xylosyltransferase</fullName>
    </recommendedName>
</protein>
<evidence type="ECO:0000313" key="3">
    <source>
        <dbReference type="Proteomes" id="UP000751190"/>
    </source>
</evidence>
<reference evidence="2" key="1">
    <citation type="submission" date="2021-05" db="EMBL/GenBank/DDBJ databases">
        <title>The genome of the haptophyte Pavlova lutheri (Diacronema luteri, Pavlovales) - a model for lipid biosynthesis in eukaryotic algae.</title>
        <authorList>
            <person name="Hulatt C.J."/>
            <person name="Posewitz M.C."/>
        </authorList>
    </citation>
    <scope>NUCLEOTIDE SEQUENCE</scope>
    <source>
        <strain evidence="2">NIVA-4/92</strain>
    </source>
</reference>
<proteinExistence type="predicted"/>
<sequence>MGVGRNARSNVLANILLAAAVLLSRQCTGVILHNSRPNPTSPSVVVLTHYDKDDWREKCAPLLFSLRHAAVDFIVGYLDERLFDGAARRHDECLKSRQCVERERAHVFNNMNKFIWAYDVVTSREAVHPDSLVVFADCTDAYLVCSAEEMERKFEAFNADIVQGSEIHMWPYDRMKRLIRTHQARDPYPPAPTPLRYGNTGQYAGRARDVARYFVRQREAWESGTPWTWCCPTGLRYVRPDYPGPELNETDCFNDQRCIHTYVAAGFHADARGPRLVFDALADLFLNANKMLLRIATAGPRIHFNLSQALAPSASLQRRTRGPVQVWSAPHELSLPCWIHCSGAAKKLFPLVTRELMRAARAGMRYTGRETPVAAVSMLPRAAGPSRCVHAPRRGCADEHGRASARIGRAGEAAQPCAVEDKAPSCVAVEAALARLEARLDARAYRITQRRVEALGALQERLDAQRGRGAPADGGGKQARASRFEARRSRHAQLARASAQQGQAALLEPPGHVFVQLASLRAAPAHPPPLPPDGWCHVRLALAGGRGRRADGMRRGELVQRAWSAELRGADDSRDRLLGACESEVPLVHGALVESTEVLCALGAGGALQLRVSLTARELGDRAAPARMRDEYGFAVPPDCSGHFDRAYAKSHSAAARAWLARWNVVLRGWPAHARSLGAADARSALGLVRHDGVPVQHRAEVWRRALACACWEPQPLYSSLLAQADAREAAGIVHLHAAPLAVRS</sequence>
<accession>A0A8J5XVT0</accession>
<evidence type="ECO:0000256" key="1">
    <source>
        <dbReference type="SAM" id="SignalP"/>
    </source>
</evidence>
<evidence type="ECO:0008006" key="4">
    <source>
        <dbReference type="Google" id="ProtNLM"/>
    </source>
</evidence>
<gene>
    <name evidence="2" type="ORF">KFE25_002131</name>
</gene>
<dbReference type="AlphaFoldDB" id="A0A8J5XVT0"/>
<keyword evidence="3" id="KW-1185">Reference proteome</keyword>
<feature type="signal peptide" evidence="1">
    <location>
        <begin position="1"/>
        <end position="29"/>
    </location>
</feature>
<dbReference type="EMBL" id="JAGTXO010000008">
    <property type="protein sequence ID" value="KAG8466375.1"/>
    <property type="molecule type" value="Genomic_DNA"/>
</dbReference>
<evidence type="ECO:0000313" key="2">
    <source>
        <dbReference type="EMBL" id="KAG8466375.1"/>
    </source>
</evidence>
<dbReference type="Proteomes" id="UP000751190">
    <property type="component" value="Unassembled WGS sequence"/>
</dbReference>
<keyword evidence="1" id="KW-0732">Signal</keyword>
<organism evidence="2 3">
    <name type="scientific">Diacronema lutheri</name>
    <name type="common">Unicellular marine alga</name>
    <name type="synonym">Monochrysis lutheri</name>
    <dbReference type="NCBI Taxonomy" id="2081491"/>
    <lineage>
        <taxon>Eukaryota</taxon>
        <taxon>Haptista</taxon>
        <taxon>Haptophyta</taxon>
        <taxon>Pavlovophyceae</taxon>
        <taxon>Pavlovales</taxon>
        <taxon>Pavlovaceae</taxon>
        <taxon>Diacronema</taxon>
    </lineage>
</organism>